<keyword evidence="6" id="KW-1185">Reference proteome</keyword>
<dbReference type="SUPFAM" id="SSF48403">
    <property type="entry name" value="Ankyrin repeat"/>
    <property type="match status" value="1"/>
</dbReference>
<dbReference type="PROSITE" id="PS50297">
    <property type="entry name" value="ANK_REP_REGION"/>
    <property type="match status" value="5"/>
</dbReference>
<gene>
    <name evidence="5" type="ORF">KUTeg_020264</name>
</gene>
<feature type="repeat" description="ANK" evidence="3">
    <location>
        <begin position="611"/>
        <end position="649"/>
    </location>
</feature>
<dbReference type="Proteomes" id="UP001217089">
    <property type="component" value="Unassembled WGS sequence"/>
</dbReference>
<evidence type="ECO:0000313" key="6">
    <source>
        <dbReference type="Proteomes" id="UP001217089"/>
    </source>
</evidence>
<proteinExistence type="predicted"/>
<sequence>MNLLSRVSKEGYYPIILSDPALIEQAYDPDKQVVYFVDDAFGTPTLNYNLVQIWIRLHGKLNSVISNGNCNLVLASRKQAYSKAYPLIIDCPRYIDNVIDLTNEQYQLSSFEKKKIIACHVSAPKCPQPRRRKSYNSMAPVLYVPGFPLLCSLYAKHDTGNISTFFEKPISFLQRQISSLRTSDPEAYCALVVVMLYNGRLKADIFNPFEIDEKDKEKIKRIIKACGVDKNKFFTEVEASLQSLVGIYLENDGDCFVFTHDSVFDAMCLDFGMKYPKQVLEVASSDFITSRVRTEDEIKTLENPSDVSETVCINASHYNTLAQRWLTDIKNGKISNVFDNPCSNNIKIVKYFVDYMSKLEEDKRESEFESLFGVKDIMSSASLLEMMCKRGISTLVKPIFNHGYQRFIKLDDKFLSFIEGVRNGHESIVKAIAEYEPDIKYGCLKNGRQAIHVACENGNPKMVKILIDMGVDVSKKDILKVQPIHLASKNKDSDCLLLLLENGASCDAEDHLKLQPTHYACESGSVKCLKALTMNGADINRKDSYGKSSLHYAATCENTDVLDYLLNIKPNINVLDANGNSVLHLAIASENSDVIKRLIDVGCNPNITDHYGRSPLHIACSSSWKKSENCDKCVETLTRNGADVNMCDKKHRTPLYIACSWACDLRYSCMKILLQSGADVKIADFNGKPPVTCAFESKSIKCAKLLFENGEDLSTANLHPVHSACSHGNYEMLLALHEKGFPLSSEDTNGKNPIHLASQYGRLKCLIFLLQNGVDINIQDRRGMTPLHYAYKWGRLSYSV</sequence>
<evidence type="ECO:0000256" key="2">
    <source>
        <dbReference type="ARBA" id="ARBA00023043"/>
    </source>
</evidence>
<dbReference type="PANTHER" id="PTHR24141:SF1">
    <property type="entry name" value="2-5A-DEPENDENT RIBONUCLEASE"/>
    <property type="match status" value="1"/>
</dbReference>
<feature type="domain" description="Novel STAND NTPase 3" evidence="4">
    <location>
        <begin position="3"/>
        <end position="121"/>
    </location>
</feature>
<comment type="caution">
    <text evidence="5">The sequence shown here is derived from an EMBL/GenBank/DDBJ whole genome shotgun (WGS) entry which is preliminary data.</text>
</comment>
<reference evidence="5 6" key="1">
    <citation type="submission" date="2022-12" db="EMBL/GenBank/DDBJ databases">
        <title>Chromosome-level genome of Tegillarca granosa.</title>
        <authorList>
            <person name="Kim J."/>
        </authorList>
    </citation>
    <scope>NUCLEOTIDE SEQUENCE [LARGE SCALE GENOMIC DNA]</scope>
    <source>
        <strain evidence="5">Teg-2019</strain>
        <tissue evidence="5">Adductor muscle</tissue>
    </source>
</reference>
<evidence type="ECO:0000256" key="1">
    <source>
        <dbReference type="ARBA" id="ARBA00022737"/>
    </source>
</evidence>
<evidence type="ECO:0000313" key="5">
    <source>
        <dbReference type="EMBL" id="KAJ8301277.1"/>
    </source>
</evidence>
<dbReference type="InterPro" id="IPR049050">
    <property type="entry name" value="nSTAND3"/>
</dbReference>
<protein>
    <recommendedName>
        <fullName evidence="4">Novel STAND NTPase 3 domain-containing protein</fullName>
    </recommendedName>
</protein>
<dbReference type="InterPro" id="IPR036770">
    <property type="entry name" value="Ankyrin_rpt-contain_sf"/>
</dbReference>
<feature type="repeat" description="ANK" evidence="3">
    <location>
        <begin position="749"/>
        <end position="781"/>
    </location>
</feature>
<feature type="repeat" description="ANK" evidence="3">
    <location>
        <begin position="483"/>
        <end position="511"/>
    </location>
</feature>
<organism evidence="5 6">
    <name type="scientific">Tegillarca granosa</name>
    <name type="common">Malaysian cockle</name>
    <name type="synonym">Anadara granosa</name>
    <dbReference type="NCBI Taxonomy" id="220873"/>
    <lineage>
        <taxon>Eukaryota</taxon>
        <taxon>Metazoa</taxon>
        <taxon>Spiralia</taxon>
        <taxon>Lophotrochozoa</taxon>
        <taxon>Mollusca</taxon>
        <taxon>Bivalvia</taxon>
        <taxon>Autobranchia</taxon>
        <taxon>Pteriomorphia</taxon>
        <taxon>Arcoida</taxon>
        <taxon>Arcoidea</taxon>
        <taxon>Arcidae</taxon>
        <taxon>Tegillarca</taxon>
    </lineage>
</organism>
<feature type="repeat" description="ANK" evidence="3">
    <location>
        <begin position="512"/>
        <end position="544"/>
    </location>
</feature>
<dbReference type="Pfam" id="PF12796">
    <property type="entry name" value="Ank_2"/>
    <property type="match status" value="4"/>
</dbReference>
<dbReference type="PANTHER" id="PTHR24141">
    <property type="entry name" value="2-5A-DEPENDENT RIBONUCLEASE"/>
    <property type="match status" value="1"/>
</dbReference>
<feature type="repeat" description="ANK" evidence="3">
    <location>
        <begin position="545"/>
        <end position="577"/>
    </location>
</feature>
<dbReference type="InterPro" id="IPR002110">
    <property type="entry name" value="Ankyrin_rpt"/>
</dbReference>
<keyword evidence="2 3" id="KW-0040">ANK repeat</keyword>
<accession>A0ABQ9EBL6</accession>
<evidence type="ECO:0000256" key="3">
    <source>
        <dbReference type="PROSITE-ProRule" id="PRU00023"/>
    </source>
</evidence>
<name>A0ABQ9EBL6_TEGGR</name>
<feature type="repeat" description="ANK" evidence="3">
    <location>
        <begin position="578"/>
        <end position="610"/>
    </location>
</feature>
<dbReference type="PROSITE" id="PS50088">
    <property type="entry name" value="ANK_REPEAT"/>
    <property type="match status" value="7"/>
</dbReference>
<dbReference type="SMART" id="SM00248">
    <property type="entry name" value="ANK"/>
    <property type="match status" value="11"/>
</dbReference>
<keyword evidence="1" id="KW-0677">Repeat</keyword>
<feature type="repeat" description="ANK" evidence="3">
    <location>
        <begin position="446"/>
        <end position="478"/>
    </location>
</feature>
<evidence type="ECO:0000259" key="4">
    <source>
        <dbReference type="Pfam" id="PF20720"/>
    </source>
</evidence>
<dbReference type="Gene3D" id="1.25.40.20">
    <property type="entry name" value="Ankyrin repeat-containing domain"/>
    <property type="match status" value="2"/>
</dbReference>
<dbReference type="EMBL" id="JARBDR010000918">
    <property type="protein sequence ID" value="KAJ8301277.1"/>
    <property type="molecule type" value="Genomic_DNA"/>
</dbReference>
<dbReference type="Pfam" id="PF00023">
    <property type="entry name" value="Ank"/>
    <property type="match status" value="1"/>
</dbReference>
<dbReference type="Pfam" id="PF20720">
    <property type="entry name" value="nSTAND3"/>
    <property type="match status" value="1"/>
</dbReference>